<evidence type="ECO:0000256" key="1">
    <source>
        <dbReference type="ARBA" id="ARBA00004123"/>
    </source>
</evidence>
<comment type="similarity">
    <text evidence="2">Belongs to the TAF4 family.</text>
</comment>
<dbReference type="InterPro" id="IPR007900">
    <property type="entry name" value="TAF4_C"/>
</dbReference>
<dbReference type="OMA" id="PKTNHIA"/>
<keyword evidence="4" id="KW-0804">Transcription</keyword>
<comment type="caution">
    <text evidence="8">The sequence shown here is derived from an EMBL/GenBank/DDBJ whole genome shotgun (WGS) entry which is preliminary data.</text>
</comment>
<dbReference type="Pfam" id="PF07531">
    <property type="entry name" value="TAFH"/>
    <property type="match status" value="1"/>
</dbReference>
<keyword evidence="3" id="KW-0805">Transcription regulation</keyword>
<feature type="region of interest" description="Disordered" evidence="6">
    <location>
        <begin position="606"/>
        <end position="656"/>
    </location>
</feature>
<reference evidence="8 9" key="1">
    <citation type="journal article" date="2018" name="Nat. Ecol. Evol.">
        <title>Shark genomes provide insights into elasmobranch evolution and the origin of vertebrates.</title>
        <authorList>
            <person name="Hara Y"/>
            <person name="Yamaguchi K"/>
            <person name="Onimaru K"/>
            <person name="Kadota M"/>
            <person name="Koyanagi M"/>
            <person name="Keeley SD"/>
            <person name="Tatsumi K"/>
            <person name="Tanaka K"/>
            <person name="Motone F"/>
            <person name="Kageyama Y"/>
            <person name="Nozu R"/>
            <person name="Adachi N"/>
            <person name="Nishimura O"/>
            <person name="Nakagawa R"/>
            <person name="Tanegashima C"/>
            <person name="Kiyatake I"/>
            <person name="Matsumoto R"/>
            <person name="Murakumo K"/>
            <person name="Nishida K"/>
            <person name="Terakita A"/>
            <person name="Kuratani S"/>
            <person name="Sato K"/>
            <person name="Hyodo S Kuraku.S."/>
        </authorList>
    </citation>
    <scope>NUCLEOTIDE SEQUENCE [LARGE SCALE GENOMIC DNA]</scope>
</reference>
<comment type="subcellular location">
    <subcellularLocation>
        <location evidence="1">Nucleus</location>
    </subcellularLocation>
</comment>
<dbReference type="GO" id="GO:0003677">
    <property type="term" value="F:DNA binding"/>
    <property type="evidence" value="ECO:0007669"/>
    <property type="project" value="TreeGrafter"/>
</dbReference>
<dbReference type="AlphaFoldDB" id="A0A401RJL0"/>
<dbReference type="InterPro" id="IPR037249">
    <property type="entry name" value="TAFH/NHR1_dom_sf"/>
</dbReference>
<feature type="domain" description="TAFH" evidence="7">
    <location>
        <begin position="666"/>
        <end position="763"/>
    </location>
</feature>
<dbReference type="SMART" id="SM00549">
    <property type="entry name" value="TAFH"/>
    <property type="match status" value="1"/>
</dbReference>
<evidence type="ECO:0000313" key="9">
    <source>
        <dbReference type="Proteomes" id="UP000287033"/>
    </source>
</evidence>
<dbReference type="EMBL" id="BEZZ01001404">
    <property type="protein sequence ID" value="GCC18325.1"/>
    <property type="molecule type" value="Genomic_DNA"/>
</dbReference>
<dbReference type="GO" id="GO:0016251">
    <property type="term" value="F:RNA polymerase II general transcription initiation factor activity"/>
    <property type="evidence" value="ECO:0007669"/>
    <property type="project" value="TreeGrafter"/>
</dbReference>
<dbReference type="InterPro" id="IPR003894">
    <property type="entry name" value="TAFH_NHR1"/>
</dbReference>
<dbReference type="PROSITE" id="PS51119">
    <property type="entry name" value="TAFH"/>
    <property type="match status" value="1"/>
</dbReference>
<keyword evidence="5" id="KW-0539">Nucleus</keyword>
<dbReference type="InterPro" id="IPR045144">
    <property type="entry name" value="TAF4"/>
</dbReference>
<feature type="compositionally biased region" description="Polar residues" evidence="6">
    <location>
        <begin position="628"/>
        <end position="655"/>
    </location>
</feature>
<evidence type="ECO:0000313" key="8">
    <source>
        <dbReference type="EMBL" id="GCC18325.1"/>
    </source>
</evidence>
<organism evidence="8 9">
    <name type="scientific">Chiloscyllium punctatum</name>
    <name type="common">Brownbanded bambooshark</name>
    <name type="synonym">Hemiscyllium punctatum</name>
    <dbReference type="NCBI Taxonomy" id="137246"/>
    <lineage>
        <taxon>Eukaryota</taxon>
        <taxon>Metazoa</taxon>
        <taxon>Chordata</taxon>
        <taxon>Craniata</taxon>
        <taxon>Vertebrata</taxon>
        <taxon>Chondrichthyes</taxon>
        <taxon>Elasmobranchii</taxon>
        <taxon>Galeomorphii</taxon>
        <taxon>Galeoidea</taxon>
        <taxon>Orectolobiformes</taxon>
        <taxon>Hemiscylliidae</taxon>
        <taxon>Chiloscyllium</taxon>
    </lineage>
</organism>
<evidence type="ECO:0000259" key="7">
    <source>
        <dbReference type="PROSITE" id="PS51119"/>
    </source>
</evidence>
<dbReference type="SUPFAM" id="SSF158553">
    <property type="entry name" value="TAFH domain-like"/>
    <property type="match status" value="1"/>
</dbReference>
<evidence type="ECO:0000256" key="5">
    <source>
        <dbReference type="ARBA" id="ARBA00023242"/>
    </source>
</evidence>
<dbReference type="InterPro" id="IPR009072">
    <property type="entry name" value="Histone-fold"/>
</dbReference>
<sequence>MESGACAAGPRRKMAAGPDPLEELFLSEVDEKAVSDLVGSLESQLAVLPGERRLTLAGDSVPQEGQRRAGRMAPSPLGERPAAAAPPAAPSPGPGFGQKAAAGAGLSQRAASACELPPPPANSPPSSDPSAAGARASGAATPGTGRPSHSYRPPLPAPPSPSPSSPAPPLGTTEPEGRVLPLPLLTTGEPRVSNHLPPAPPGTPPQAVNGVVAVCSSPAVTTTLHFAAGTASGTCSHLPKSGAFGSNVSSINTPCNSSQNGSQFVSVAQDSVLSTSTPTIALTRPPMHTVIASNVLGTALSQNGFAPHNHVNLPGLVQFGEKTGIHQGAIVTQLANQTVAVSGPICSLSATNTDSSSQTKLVLHTQSQPVSLSLLNNTAAPITVTNTPSNQLQYTVTSSLTGTSVPVSINAVAKPAVNIIAQPHVGITKVISSAPGIIQVSAAQSQPPHTGLGAPQRIVTPQLIIRSPQQPTVQLASGFTIPPGMILVRTDSGQLVMVPQQALAQVQAQAQRPGSISPRPSAPTSVATIRLTTSQPAMTISSIRPGHPLQAKVVQPAAKSVNTMSVAASQPVPTAAPTLVSGHTSTPQTVCTTTFSGVVSHHIITSQAQTQPQTPASSQSQSATKTQLQVHPQVTPSSLLPGTPTVTKVSMSSHSAPLGRAGQEMQENVKKCKNFLATLIKLASHSGQPADTSRNVKSLVQDLLDSKIEPEEFTNRLQSELNSSPQPYLVPFLKKSLPALRQSLVRNQQFILQVNQKSQGVALVQATSTVPSTGTVSTAVAGSSVRTQQPITDNTVSGTNIVTQAHINLAQQGRSTHLIIQPPVQTMKRQSGLGAQVRLPVVITPSITPVGKTSLHQGSKGLAGSLLQVSADQKNKLSDPASGSFRDDDDINDVTSMAGVNLSEESANILATNSNLVGTHIRSCKDETFLASGALHRRVLETAKRYGITDVPIDIVNMISLATQERLKMVIGKLTSIAQHRMETHKDHEWYEQATDVRTQLKFFEHLERLEKQRKDDQEREILLKAAKVWTDQ</sequence>
<dbReference type="Pfam" id="PF05236">
    <property type="entry name" value="TAF4"/>
    <property type="match status" value="1"/>
</dbReference>
<evidence type="ECO:0000256" key="4">
    <source>
        <dbReference type="ARBA" id="ARBA00023163"/>
    </source>
</evidence>
<dbReference type="GO" id="GO:0006367">
    <property type="term" value="P:transcription initiation at RNA polymerase II promoter"/>
    <property type="evidence" value="ECO:0007669"/>
    <property type="project" value="TreeGrafter"/>
</dbReference>
<dbReference type="OrthoDB" id="21060at2759"/>
<dbReference type="GO" id="GO:0005669">
    <property type="term" value="C:transcription factor TFIID complex"/>
    <property type="evidence" value="ECO:0007669"/>
    <property type="project" value="InterPro"/>
</dbReference>
<evidence type="ECO:0000256" key="6">
    <source>
        <dbReference type="SAM" id="MobiDB-lite"/>
    </source>
</evidence>
<dbReference type="CDD" id="cd08045">
    <property type="entry name" value="HFD_TAF4"/>
    <property type="match status" value="1"/>
</dbReference>
<feature type="compositionally biased region" description="Low complexity" evidence="6">
    <location>
        <begin position="606"/>
        <end position="627"/>
    </location>
</feature>
<dbReference type="FunFam" id="1.10.20.10:FF:000015">
    <property type="entry name" value="Transcription initiation factor TFIID subunit 4B"/>
    <property type="match status" value="1"/>
</dbReference>
<feature type="compositionally biased region" description="Pro residues" evidence="6">
    <location>
        <begin position="153"/>
        <end position="169"/>
    </location>
</feature>
<dbReference type="GO" id="GO:0046982">
    <property type="term" value="F:protein heterodimerization activity"/>
    <property type="evidence" value="ECO:0007669"/>
    <property type="project" value="InterPro"/>
</dbReference>
<evidence type="ECO:0000256" key="3">
    <source>
        <dbReference type="ARBA" id="ARBA00023015"/>
    </source>
</evidence>
<feature type="compositionally biased region" description="Pro residues" evidence="6">
    <location>
        <begin position="116"/>
        <end position="127"/>
    </location>
</feature>
<name>A0A401RJL0_CHIPU</name>
<dbReference type="PANTHER" id="PTHR15138">
    <property type="entry name" value="TRANSCRIPTION INITIATION FACTOR TFIID SUBUNIT 4"/>
    <property type="match status" value="1"/>
</dbReference>
<dbReference type="PANTHER" id="PTHR15138:SF22">
    <property type="entry name" value="TAFH DOMAIN-CONTAINING PROTEIN"/>
    <property type="match status" value="1"/>
</dbReference>
<feature type="region of interest" description="Disordered" evidence="6">
    <location>
        <begin position="52"/>
        <end position="203"/>
    </location>
</feature>
<evidence type="ECO:0000256" key="2">
    <source>
        <dbReference type="ARBA" id="ARBA00006178"/>
    </source>
</evidence>
<feature type="compositionally biased region" description="Low complexity" evidence="6">
    <location>
        <begin position="128"/>
        <end position="147"/>
    </location>
</feature>
<dbReference type="Proteomes" id="UP000287033">
    <property type="component" value="Unassembled WGS sequence"/>
</dbReference>
<protein>
    <recommendedName>
        <fullName evidence="7">TAFH domain-containing protein</fullName>
    </recommendedName>
</protein>
<dbReference type="STRING" id="137246.A0A401RJL0"/>
<dbReference type="SUPFAM" id="SSF47113">
    <property type="entry name" value="Histone-fold"/>
    <property type="match status" value="1"/>
</dbReference>
<accession>A0A401RJL0</accession>
<feature type="compositionally biased region" description="Low complexity" evidence="6">
    <location>
        <begin position="100"/>
        <end position="113"/>
    </location>
</feature>
<dbReference type="Gene3D" id="1.20.120.1110">
    <property type="entry name" value="TAFH/NHR1 domain"/>
    <property type="match status" value="1"/>
</dbReference>
<proteinExistence type="inferred from homology"/>
<keyword evidence="9" id="KW-1185">Reference proteome</keyword>
<gene>
    <name evidence="8" type="ORF">chiPu_0017892</name>
</gene>
<dbReference type="Gene3D" id="1.10.20.10">
    <property type="entry name" value="Histone, subunit A"/>
    <property type="match status" value="1"/>
</dbReference>